<comment type="similarity">
    <text evidence="1">Belongs to the glycosyl hydrolase 39 family.</text>
</comment>
<dbReference type="Pfam" id="PF01229">
    <property type="entry name" value="Glyco_hydro_39"/>
    <property type="match status" value="1"/>
</dbReference>
<name>A0A3A4B5G1_9ACTN</name>
<dbReference type="InterPro" id="IPR051923">
    <property type="entry name" value="Glycosyl_Hydrolase_39"/>
</dbReference>
<dbReference type="EMBL" id="QZEY01000004">
    <property type="protein sequence ID" value="RJL32652.1"/>
    <property type="molecule type" value="Genomic_DNA"/>
</dbReference>
<dbReference type="Proteomes" id="UP000265768">
    <property type="component" value="Unassembled WGS sequence"/>
</dbReference>
<gene>
    <name evidence="8" type="ORF">D5H75_14205</name>
</gene>
<dbReference type="Gene3D" id="3.20.20.80">
    <property type="entry name" value="Glycosidases"/>
    <property type="match status" value="1"/>
</dbReference>
<evidence type="ECO:0000256" key="1">
    <source>
        <dbReference type="ARBA" id="ARBA00008875"/>
    </source>
</evidence>
<keyword evidence="3" id="KW-0326">Glycosidase</keyword>
<dbReference type="InterPro" id="IPR058789">
    <property type="entry name" value="ApnL_C"/>
</dbReference>
<feature type="domain" description="Glycosyl hydrolases family 39 N-terminal catalytic" evidence="6">
    <location>
        <begin position="101"/>
        <end position="327"/>
    </location>
</feature>
<dbReference type="Pfam" id="PF25839">
    <property type="entry name" value="Apionate_lact_C"/>
    <property type="match status" value="1"/>
</dbReference>
<reference evidence="8 9" key="1">
    <citation type="submission" date="2018-09" db="EMBL/GenBank/DDBJ databases">
        <title>YIM 75507 draft genome.</title>
        <authorList>
            <person name="Tang S."/>
            <person name="Feng Y."/>
        </authorList>
    </citation>
    <scope>NUCLEOTIDE SEQUENCE [LARGE SCALE GENOMIC DNA]</scope>
    <source>
        <strain evidence="8 9">YIM 75507</strain>
    </source>
</reference>
<proteinExistence type="inferred from homology"/>
<dbReference type="GO" id="GO:0004553">
    <property type="term" value="F:hydrolase activity, hydrolyzing O-glycosyl compounds"/>
    <property type="evidence" value="ECO:0007669"/>
    <property type="project" value="TreeGrafter"/>
</dbReference>
<keyword evidence="2" id="KW-0378">Hydrolase</keyword>
<sequence length="435" mass="48227">MCAIAIVAVLTAAAFVYVGDGAGGTEGDPGGPAPPPPSLAGPPEERRWPVWGVTHTQYSADGNRPRADGPARELLSAQPLVQNQHIMGWGALNPEPSPGRHDFKVLDQRLKLMADTGATPVITLCCAPDWMKGGRSGRTDWSKLEVAPLRRHFGDFARLAATVARRYPHVRHYLVWNEFKGFWNDEERRWDYEGYTELYNRVYTALKEVDPKIQVGGPYIPMDSSVTGDRSKVSGPWGSVDPRVVDAIEYWHRHKKGADFVAVDGSSVSEDRGAVPSDFGAVAKFGAITRWLRELTDLPVWWAEWYVEPTGAGWSEARRTAVHAAAMMEMAAGGVRAAPYWNPQTADGDSCHGCVWRPDTGEPMPMAALLREFARWFPDGTRLDDVEVSSRDVRALAQPRRLVVVNTRDAETRATVDGRDLTLAPYEIRWLPRTT</sequence>
<dbReference type="InterPro" id="IPR049166">
    <property type="entry name" value="GH39_cat"/>
</dbReference>
<evidence type="ECO:0000259" key="7">
    <source>
        <dbReference type="Pfam" id="PF25839"/>
    </source>
</evidence>
<evidence type="ECO:0000256" key="3">
    <source>
        <dbReference type="ARBA" id="ARBA00023295"/>
    </source>
</evidence>
<dbReference type="AlphaFoldDB" id="A0A3A4B5G1"/>
<accession>A0A3A4B5G1</accession>
<dbReference type="SUPFAM" id="SSF51445">
    <property type="entry name" value="(Trans)glycosidases"/>
    <property type="match status" value="1"/>
</dbReference>
<keyword evidence="5" id="KW-0732">Signal</keyword>
<comment type="caution">
    <text evidence="8">The sequence shown here is derived from an EMBL/GenBank/DDBJ whole genome shotgun (WGS) entry which is preliminary data.</text>
</comment>
<protein>
    <submittedName>
        <fullName evidence="8">Xylan 1,4-beta-xylosidase</fullName>
    </submittedName>
</protein>
<keyword evidence="9" id="KW-1185">Reference proteome</keyword>
<organism evidence="8 9">
    <name type="scientific">Bailinhaonella thermotolerans</name>
    <dbReference type="NCBI Taxonomy" id="1070861"/>
    <lineage>
        <taxon>Bacteria</taxon>
        <taxon>Bacillati</taxon>
        <taxon>Actinomycetota</taxon>
        <taxon>Actinomycetes</taxon>
        <taxon>Streptosporangiales</taxon>
        <taxon>Streptosporangiaceae</taxon>
        <taxon>Bailinhaonella</taxon>
    </lineage>
</organism>
<feature type="signal peptide" evidence="5">
    <location>
        <begin position="1"/>
        <end position="18"/>
    </location>
</feature>
<feature type="domain" description="D-apionate lactonase C-terminal" evidence="7">
    <location>
        <begin position="392"/>
        <end position="431"/>
    </location>
</feature>
<feature type="compositionally biased region" description="Pro residues" evidence="4">
    <location>
        <begin position="31"/>
        <end position="40"/>
    </location>
</feature>
<evidence type="ECO:0000259" key="6">
    <source>
        <dbReference type="Pfam" id="PF01229"/>
    </source>
</evidence>
<feature type="chain" id="PRO_5038347988" evidence="5">
    <location>
        <begin position="19"/>
        <end position="435"/>
    </location>
</feature>
<evidence type="ECO:0000256" key="4">
    <source>
        <dbReference type="SAM" id="MobiDB-lite"/>
    </source>
</evidence>
<evidence type="ECO:0000256" key="5">
    <source>
        <dbReference type="SAM" id="SignalP"/>
    </source>
</evidence>
<dbReference type="PANTHER" id="PTHR12631">
    <property type="entry name" value="ALPHA-L-IDURONIDASE"/>
    <property type="match status" value="1"/>
</dbReference>
<feature type="region of interest" description="Disordered" evidence="4">
    <location>
        <begin position="26"/>
        <end position="46"/>
    </location>
</feature>
<evidence type="ECO:0000313" key="8">
    <source>
        <dbReference type="EMBL" id="RJL32652.1"/>
    </source>
</evidence>
<dbReference type="PANTHER" id="PTHR12631:SF10">
    <property type="entry name" value="BETA-XYLOSIDASE-LIKE PROTEIN-RELATED"/>
    <property type="match status" value="1"/>
</dbReference>
<evidence type="ECO:0000256" key="2">
    <source>
        <dbReference type="ARBA" id="ARBA00022801"/>
    </source>
</evidence>
<evidence type="ECO:0000313" key="9">
    <source>
        <dbReference type="Proteomes" id="UP000265768"/>
    </source>
</evidence>
<dbReference type="OrthoDB" id="3500494at2"/>
<dbReference type="InterPro" id="IPR017853">
    <property type="entry name" value="GH"/>
</dbReference>